<evidence type="ECO:0000256" key="1">
    <source>
        <dbReference type="ARBA" id="ARBA00022737"/>
    </source>
</evidence>
<feature type="domain" description="Disease resistance N-terminal" evidence="6">
    <location>
        <begin position="36"/>
        <end position="119"/>
    </location>
</feature>
<dbReference type="InterPro" id="IPR032675">
    <property type="entry name" value="LRR_dom_sf"/>
</dbReference>
<sequence>MIYRPIQTTPRYPCISLPHISPKNIMAESLLFTFAESLIGKLASGAVHEASLALGVQADLQQMKKSMSLIKAFLLDAEQKKPRSSSLSEWLIQIKQVFSDAEDIVDDFECEALRKHVVNTHGGLTRQVRRFFSISNPIIYRIRMAHEIKDIKERLQKVAADGNTFGLQIIDQDTRVVHVTDTNYSHVNPSNVIGRQDEKQEILKLLLQHDHDGHDKSLSVVSILGFGGLGKTTLAKLVFNDTTIDECFPLKMWVCVSGDFELRNVLIKILNSALNPTNENFKNFETEQLQNRLRNTLQRQKFLLVLDDVWNEYQARWDDLKEILDVGVEGCKILVTTRSHLTATMMCTKSSNSYLLERLSEDDSLFLFVKTAFKEGKEERYPELLEIGKEIVIKCGGIPLAVKTLASSLFSVVGKSKWEAMRDDKIWNLPQKEKDILHALEISYNQLPSHLKPCFVCFSLFCEGSEFFSFYVAKLWEALGFLPPPKENETMHDVAIQFLRELWSRSFLTDLIELSHGYSFKLHDLVHDLAMYAAKGEFQTIYPRSSKISPNARHLAFSDNNLLDQAVIPTGLRTIIFPDEATNEAFFNTLVSRCKYLRFLELSNSIYESLPPSIGKLKHLRYLSLFGNKNLKGLPRSVCNLQNLETLNLNQCTELQQLPKGISKLISLRQLHITTRQLHFPDQEISTLTSLETLTFNSCDNLESLLKGIQLSSLKNLSLHDCGKLKSLSSHVISNLENLVIDNCCELELSMGFGNQIPDLRLKSLAFKSLQQLVTLPQWLQGSVNKLHSLAIADCNNLKELPEWLSSAICLKLLLIEYCSSLQSLPDNLKNLENLTINSCPELCKRYQPWVGQDYHKISHIQKVFVGELEE</sequence>
<dbReference type="InterPro" id="IPR036388">
    <property type="entry name" value="WH-like_DNA-bd_sf"/>
</dbReference>
<evidence type="ECO:0000313" key="10">
    <source>
        <dbReference type="Proteomes" id="UP000291084"/>
    </source>
</evidence>
<reference evidence="9 10" key="1">
    <citation type="journal article" date="2015" name="Sci. Rep.">
        <title>The power of single molecule real-time sequencing technology in the de novo assembly of a eukaryotic genome.</title>
        <authorList>
            <person name="Sakai H."/>
            <person name="Naito K."/>
            <person name="Ogiso-Tanaka E."/>
            <person name="Takahashi Y."/>
            <person name="Iseki K."/>
            <person name="Muto C."/>
            <person name="Satou K."/>
            <person name="Teruya K."/>
            <person name="Shiroma A."/>
            <person name="Shimoji M."/>
            <person name="Hirano T."/>
            <person name="Itoh T."/>
            <person name="Kaga A."/>
            <person name="Tomooka N."/>
        </authorList>
    </citation>
    <scope>NUCLEOTIDE SEQUENCE [LARGE SCALE GENOMIC DNA]</scope>
    <source>
        <strain evidence="10">cv. Shumari</strain>
    </source>
</reference>
<organism evidence="9 10">
    <name type="scientific">Vigna angularis var. angularis</name>
    <dbReference type="NCBI Taxonomy" id="157739"/>
    <lineage>
        <taxon>Eukaryota</taxon>
        <taxon>Viridiplantae</taxon>
        <taxon>Streptophyta</taxon>
        <taxon>Embryophyta</taxon>
        <taxon>Tracheophyta</taxon>
        <taxon>Spermatophyta</taxon>
        <taxon>Magnoliopsida</taxon>
        <taxon>eudicotyledons</taxon>
        <taxon>Gunneridae</taxon>
        <taxon>Pentapetalae</taxon>
        <taxon>rosids</taxon>
        <taxon>fabids</taxon>
        <taxon>Fabales</taxon>
        <taxon>Fabaceae</taxon>
        <taxon>Papilionoideae</taxon>
        <taxon>50 kb inversion clade</taxon>
        <taxon>NPAAA clade</taxon>
        <taxon>indigoferoid/millettioid clade</taxon>
        <taxon>Phaseoleae</taxon>
        <taxon>Vigna</taxon>
    </lineage>
</organism>
<dbReference type="GO" id="GO:0005524">
    <property type="term" value="F:ATP binding"/>
    <property type="evidence" value="ECO:0007669"/>
    <property type="project" value="UniProtKB-KW"/>
</dbReference>
<keyword evidence="4" id="KW-0067">ATP-binding</keyword>
<evidence type="ECO:0000259" key="8">
    <source>
        <dbReference type="Pfam" id="PF23598"/>
    </source>
</evidence>
<dbReference type="Gene3D" id="1.10.10.10">
    <property type="entry name" value="Winged helix-like DNA-binding domain superfamily/Winged helix DNA-binding domain"/>
    <property type="match status" value="1"/>
</dbReference>
<evidence type="ECO:0000259" key="5">
    <source>
        <dbReference type="Pfam" id="PF00931"/>
    </source>
</evidence>
<dbReference type="AlphaFoldDB" id="A0A0S3SU46"/>
<feature type="domain" description="Disease resistance R13L4/SHOC-2-like LRR" evidence="8">
    <location>
        <begin position="589"/>
        <end position="792"/>
    </location>
</feature>
<evidence type="ECO:0000259" key="7">
    <source>
        <dbReference type="Pfam" id="PF23559"/>
    </source>
</evidence>
<dbReference type="FunFam" id="3.40.50.300:FF:001091">
    <property type="entry name" value="Probable disease resistance protein At1g61300"/>
    <property type="match status" value="1"/>
</dbReference>
<evidence type="ECO:0000256" key="2">
    <source>
        <dbReference type="ARBA" id="ARBA00022741"/>
    </source>
</evidence>
<evidence type="ECO:0000256" key="4">
    <source>
        <dbReference type="ARBA" id="ARBA00022840"/>
    </source>
</evidence>
<dbReference type="GO" id="GO:0006952">
    <property type="term" value="P:defense response"/>
    <property type="evidence" value="ECO:0007669"/>
    <property type="project" value="UniProtKB-KW"/>
</dbReference>
<keyword evidence="3" id="KW-0611">Plant defense</keyword>
<dbReference type="PRINTS" id="PR00364">
    <property type="entry name" value="DISEASERSIST"/>
</dbReference>
<keyword evidence="10" id="KW-1185">Reference proteome</keyword>
<name>A0A0S3SU46_PHAAN</name>
<dbReference type="Gene3D" id="3.40.50.300">
    <property type="entry name" value="P-loop containing nucleotide triphosphate hydrolases"/>
    <property type="match status" value="1"/>
</dbReference>
<keyword evidence="1" id="KW-0677">Repeat</keyword>
<dbReference type="Pfam" id="PF18052">
    <property type="entry name" value="Rx_N"/>
    <property type="match status" value="1"/>
</dbReference>
<dbReference type="SUPFAM" id="SSF52058">
    <property type="entry name" value="L domain-like"/>
    <property type="match status" value="1"/>
</dbReference>
<evidence type="ECO:0000259" key="6">
    <source>
        <dbReference type="Pfam" id="PF18052"/>
    </source>
</evidence>
<dbReference type="Pfam" id="PF00931">
    <property type="entry name" value="NB-ARC"/>
    <property type="match status" value="1"/>
</dbReference>
<protein>
    <recommendedName>
        <fullName evidence="11">NB-ARC domain-containing protein</fullName>
    </recommendedName>
</protein>
<proteinExistence type="predicted"/>
<gene>
    <name evidence="9" type="primary">Vigan.08G332700</name>
    <name evidence="9" type="ORF">VIGAN_08332700</name>
</gene>
<dbReference type="PANTHER" id="PTHR36766">
    <property type="entry name" value="PLANT BROAD-SPECTRUM MILDEW RESISTANCE PROTEIN RPW8"/>
    <property type="match status" value="1"/>
</dbReference>
<dbReference type="GO" id="GO:0043531">
    <property type="term" value="F:ADP binding"/>
    <property type="evidence" value="ECO:0007669"/>
    <property type="project" value="InterPro"/>
</dbReference>
<dbReference type="InterPro" id="IPR002182">
    <property type="entry name" value="NB-ARC"/>
</dbReference>
<dbReference type="InterPro" id="IPR038005">
    <property type="entry name" value="RX-like_CC"/>
</dbReference>
<accession>A0A0S3SU46</accession>
<dbReference type="SUPFAM" id="SSF52540">
    <property type="entry name" value="P-loop containing nucleoside triphosphate hydrolases"/>
    <property type="match status" value="1"/>
</dbReference>
<dbReference type="InterPro" id="IPR041118">
    <property type="entry name" value="Rx_N"/>
</dbReference>
<feature type="domain" description="Disease resistance protein winged helix" evidence="7">
    <location>
        <begin position="460"/>
        <end position="530"/>
    </location>
</feature>
<dbReference type="Gene3D" id="1.20.5.4130">
    <property type="match status" value="1"/>
</dbReference>
<dbReference type="PANTHER" id="PTHR36766:SF61">
    <property type="entry name" value="NB-ARC DOMAIN DISEASE RESISTANCE PROTEIN"/>
    <property type="match status" value="1"/>
</dbReference>
<dbReference type="InterPro" id="IPR055414">
    <property type="entry name" value="LRR_R13L4/SHOC2-like"/>
</dbReference>
<dbReference type="CDD" id="cd14798">
    <property type="entry name" value="RX-CC_like"/>
    <property type="match status" value="1"/>
</dbReference>
<dbReference type="Pfam" id="PF23598">
    <property type="entry name" value="LRR_14"/>
    <property type="match status" value="1"/>
</dbReference>
<dbReference type="InterPro" id="IPR058922">
    <property type="entry name" value="WHD_DRP"/>
</dbReference>
<feature type="domain" description="NB-ARC" evidence="5">
    <location>
        <begin position="197"/>
        <end position="375"/>
    </location>
</feature>
<dbReference type="InterPro" id="IPR027417">
    <property type="entry name" value="P-loop_NTPase"/>
</dbReference>
<evidence type="ECO:0000256" key="3">
    <source>
        <dbReference type="ARBA" id="ARBA00022821"/>
    </source>
</evidence>
<evidence type="ECO:0008006" key="11">
    <source>
        <dbReference type="Google" id="ProtNLM"/>
    </source>
</evidence>
<dbReference type="Gene3D" id="3.80.10.10">
    <property type="entry name" value="Ribonuclease Inhibitor"/>
    <property type="match status" value="2"/>
</dbReference>
<dbReference type="Pfam" id="PF23559">
    <property type="entry name" value="WHD_DRP"/>
    <property type="match status" value="1"/>
</dbReference>
<dbReference type="EMBL" id="AP015041">
    <property type="protein sequence ID" value="BAT96393.1"/>
    <property type="molecule type" value="Genomic_DNA"/>
</dbReference>
<dbReference type="GO" id="GO:0051707">
    <property type="term" value="P:response to other organism"/>
    <property type="evidence" value="ECO:0007669"/>
    <property type="project" value="UniProtKB-ARBA"/>
</dbReference>
<keyword evidence="2" id="KW-0547">Nucleotide-binding</keyword>
<dbReference type="Proteomes" id="UP000291084">
    <property type="component" value="Chromosome 8"/>
</dbReference>
<dbReference type="OrthoDB" id="2018467at2759"/>
<evidence type="ECO:0000313" key="9">
    <source>
        <dbReference type="EMBL" id="BAT96393.1"/>
    </source>
</evidence>